<proteinExistence type="predicted"/>
<keyword evidence="3" id="KW-0489">Methyltransferase</keyword>
<evidence type="ECO:0000313" key="3">
    <source>
        <dbReference type="EMBL" id="CAK9104124.1"/>
    </source>
</evidence>
<reference evidence="3 4" key="1">
    <citation type="submission" date="2024-02" db="EMBL/GenBank/DDBJ databases">
        <authorList>
            <person name="Chen Y."/>
            <person name="Shah S."/>
            <person name="Dougan E. K."/>
            <person name="Thang M."/>
            <person name="Chan C."/>
        </authorList>
    </citation>
    <scope>NUCLEOTIDE SEQUENCE [LARGE SCALE GENOMIC DNA]</scope>
</reference>
<dbReference type="Pfam" id="PF25273">
    <property type="entry name" value="DUF7869"/>
    <property type="match status" value="1"/>
</dbReference>
<sequence>MPFASVDLLSDDERVDKGSEPVPVRPRAMSVVKLLSRAPDTPEGKSLLLGHHVCQRAFRQLLGLGASRYTRLKRAARLHEPAPLDGRSLPRRYSFVSQKDSLDKRSKVVEFLEELWNTVAETMPEATQLLPTKRKAAGESQLKPLRFRRRGKRLKAAAAEHRGQSVHDLSCRMLPPGSFKDYHRLFLAKHPDMTVWSQSTYGATLKVRASTQHAQCSVCHKHKAIIKKLGGDAAARQEQLVQFQAHLRRQYSDRCQYWSKRSASRLPVTPTGRQTICIITDAIDKSKFRYPRTRLMTSKDFHSFQRPQMDMTTCIAHGFHVFLALSEPFQKKDSSWCAELVSHSLHCIGHCTDLRSADIYLQADNTCREVKNNTLTRLCGLLSGLHRVHSITLNFLTTGHSHEDVDQFFSAVTNYLQKDENQELHTPDAFIASLQRWLDDPQIRPYERHRFVRKVDAVRAEPYCMVDAADHLEKLARQELGRGPLLDVSRSASALYDHA</sequence>
<dbReference type="InterPro" id="IPR057191">
    <property type="entry name" value="DUF7869"/>
</dbReference>
<evidence type="ECO:0000259" key="2">
    <source>
        <dbReference type="Pfam" id="PF25273"/>
    </source>
</evidence>
<dbReference type="PANTHER" id="PTHR33153:SF3">
    <property type="entry name" value="TRAFFICKING PROTEIN PARTICLE COMPLEX SUBUNIT 11 DOMAIN-CONTAINING PROTEIN"/>
    <property type="match status" value="1"/>
</dbReference>
<dbReference type="GO" id="GO:0032259">
    <property type="term" value="P:methylation"/>
    <property type="evidence" value="ECO:0007669"/>
    <property type="project" value="UniProtKB-KW"/>
</dbReference>
<feature type="region of interest" description="Disordered" evidence="1">
    <location>
        <begin position="1"/>
        <end position="23"/>
    </location>
</feature>
<evidence type="ECO:0000313" key="4">
    <source>
        <dbReference type="Proteomes" id="UP001642464"/>
    </source>
</evidence>
<organism evidence="3 4">
    <name type="scientific">Durusdinium trenchii</name>
    <dbReference type="NCBI Taxonomy" id="1381693"/>
    <lineage>
        <taxon>Eukaryota</taxon>
        <taxon>Sar</taxon>
        <taxon>Alveolata</taxon>
        <taxon>Dinophyceae</taxon>
        <taxon>Suessiales</taxon>
        <taxon>Symbiodiniaceae</taxon>
        <taxon>Durusdinium</taxon>
    </lineage>
</organism>
<dbReference type="Proteomes" id="UP001642464">
    <property type="component" value="Unassembled WGS sequence"/>
</dbReference>
<dbReference type="PANTHER" id="PTHR33153">
    <property type="entry name" value="MYND-TYPE DOMAIN-CONTAINING PROTEIN"/>
    <property type="match status" value="1"/>
</dbReference>
<comment type="caution">
    <text evidence="3">The sequence shown here is derived from an EMBL/GenBank/DDBJ whole genome shotgun (WGS) entry which is preliminary data.</text>
</comment>
<dbReference type="GO" id="GO:0008168">
    <property type="term" value="F:methyltransferase activity"/>
    <property type="evidence" value="ECO:0007669"/>
    <property type="project" value="UniProtKB-KW"/>
</dbReference>
<dbReference type="EMBL" id="CAXAMM010042317">
    <property type="protein sequence ID" value="CAK9104124.1"/>
    <property type="molecule type" value="Genomic_DNA"/>
</dbReference>
<feature type="domain" description="DUF7869" evidence="2">
    <location>
        <begin position="308"/>
        <end position="434"/>
    </location>
</feature>
<keyword evidence="3" id="KW-0808">Transferase</keyword>
<evidence type="ECO:0000256" key="1">
    <source>
        <dbReference type="SAM" id="MobiDB-lite"/>
    </source>
</evidence>
<keyword evidence="4" id="KW-1185">Reference proteome</keyword>
<name>A0ABP0RUZ3_9DINO</name>
<gene>
    <name evidence="3" type="ORF">SCF082_LOCUS48617</name>
</gene>
<protein>
    <submittedName>
        <fullName evidence="3">Modification methylase ScrFIA</fullName>
    </submittedName>
</protein>
<accession>A0ABP0RUZ3</accession>